<reference evidence="2 3" key="1">
    <citation type="submission" date="2020-02" db="EMBL/GenBank/DDBJ databases">
        <authorList>
            <person name="Chaudhuri R."/>
        </authorList>
    </citation>
    <scope>NUCLEOTIDE SEQUENCE [LARGE SCALE GENOMIC DNA]</scope>
    <source>
        <strain evidence="2">SFB21</strain>
    </source>
</reference>
<dbReference type="PANTHER" id="PTHR37951:SF1">
    <property type="entry name" value="TYPE VI SECRETION SYSTEM COMPONENT TSSA1"/>
    <property type="match status" value="1"/>
</dbReference>
<evidence type="ECO:0000313" key="3">
    <source>
        <dbReference type="Proteomes" id="UP000489961"/>
    </source>
</evidence>
<dbReference type="Proteomes" id="UP000489961">
    <property type="component" value="Unassembled WGS sequence"/>
</dbReference>
<dbReference type="NCBIfam" id="TIGR03363">
    <property type="entry name" value="VI_chp_8"/>
    <property type="match status" value="1"/>
</dbReference>
<proteinExistence type="predicted"/>
<evidence type="ECO:0000259" key="1">
    <source>
        <dbReference type="Pfam" id="PF06812"/>
    </source>
</evidence>
<protein>
    <recommendedName>
        <fullName evidence="1">ImpA N-terminal domain-containing protein</fullName>
    </recommendedName>
</protein>
<feature type="domain" description="ImpA N-terminal" evidence="1">
    <location>
        <begin position="9"/>
        <end position="131"/>
    </location>
</feature>
<dbReference type="PANTHER" id="PTHR37951">
    <property type="entry name" value="CYTOPLASMIC PROTEIN-RELATED"/>
    <property type="match status" value="1"/>
</dbReference>
<dbReference type="RefSeq" id="WP_174560589.1">
    <property type="nucleotide sequence ID" value="NZ_CADDTS010000048.1"/>
</dbReference>
<evidence type="ECO:0000313" key="2">
    <source>
        <dbReference type="EMBL" id="CAB1221464.1"/>
    </source>
</evidence>
<accession>A0A811GD51</accession>
<gene>
    <name evidence="2" type="ORF">SFB21_2805</name>
</gene>
<sequence length="375" mass="42655">MSVELETLLKAISADTPCGVNCSFSNEFHAIKKAKTQDDPLLDQGDWVAEPKQADWAFVSAKSTELLTEKTKDIRLYSWLMEAWSHLYGFKGIAQALELTQRSLSDFWMLLHPVIEDNDLDQRLGLLQGLINQLPMLIKNIPVMNVSPFYSLMDYDVLLHQQNLRLKQVEEHANVQSGSSLEQFEQALCQTSQSLQYQNYQAFLDILKQWQILKAVLDSLLGLDAPSFAAIDSQLESIHNSLKKIYKTDAFSSGTIISNQENPVAETTHPSENVQSATDCISTSIMRPSLTFQVQAQNHLANREQAIHVLQEIAHYFQANEPHSPVSYMLQKTIKWSQLPLHEWLTQVIKNENPLETVHELLGVQKNTHDTNNDW</sequence>
<comment type="caution">
    <text evidence="2">The sequence shown here is derived from an EMBL/GenBank/DDBJ whole genome shotgun (WGS) entry which is preliminary data.</text>
</comment>
<organism evidence="2 3">
    <name type="scientific">Acinetobacter bouvetii</name>
    <dbReference type="NCBI Taxonomy" id="202951"/>
    <lineage>
        <taxon>Bacteria</taxon>
        <taxon>Pseudomonadati</taxon>
        <taxon>Pseudomonadota</taxon>
        <taxon>Gammaproteobacteria</taxon>
        <taxon>Moraxellales</taxon>
        <taxon>Moraxellaceae</taxon>
        <taxon>Acinetobacter</taxon>
    </lineage>
</organism>
<dbReference type="InterPro" id="IPR017740">
    <property type="entry name" value="TssA-like"/>
</dbReference>
<dbReference type="InterPro" id="IPR010657">
    <property type="entry name" value="ImpA_N"/>
</dbReference>
<dbReference type="EMBL" id="CADDTS010000048">
    <property type="protein sequence ID" value="CAB1221464.1"/>
    <property type="molecule type" value="Genomic_DNA"/>
</dbReference>
<dbReference type="AlphaFoldDB" id="A0A811GD51"/>
<name>A0A811GD51_9GAMM</name>
<dbReference type="Pfam" id="PF06812">
    <property type="entry name" value="ImpA_N"/>
    <property type="match status" value="1"/>
</dbReference>